<dbReference type="AlphaFoldDB" id="A0A1G5BZX3"/>
<organism evidence="2 3">
    <name type="scientific">Butyrivibrio hungatei</name>
    <dbReference type="NCBI Taxonomy" id="185008"/>
    <lineage>
        <taxon>Bacteria</taxon>
        <taxon>Bacillati</taxon>
        <taxon>Bacillota</taxon>
        <taxon>Clostridia</taxon>
        <taxon>Lachnospirales</taxon>
        <taxon>Lachnospiraceae</taxon>
        <taxon>Butyrivibrio</taxon>
    </lineage>
</organism>
<reference evidence="3" key="1">
    <citation type="submission" date="2016-10" db="EMBL/GenBank/DDBJ databases">
        <authorList>
            <person name="Varghese N."/>
            <person name="Submissions S."/>
        </authorList>
    </citation>
    <scope>NUCLEOTIDE SEQUENCE [LARGE SCALE GENOMIC DNA]</scope>
    <source>
        <strain evidence="3">XBD2006</strain>
    </source>
</reference>
<feature type="domain" description="SseB protein N-terminal" evidence="1">
    <location>
        <begin position="231"/>
        <end position="337"/>
    </location>
</feature>
<protein>
    <submittedName>
        <fullName evidence="2">SseB protein N-terminal domain-containing protein</fullName>
    </submittedName>
</protein>
<proteinExistence type="predicted"/>
<dbReference type="RefSeq" id="WP_074461640.1">
    <property type="nucleotide sequence ID" value="NZ_FMUR01000005.1"/>
</dbReference>
<dbReference type="InterPro" id="IPR009839">
    <property type="entry name" value="SseB_N"/>
</dbReference>
<evidence type="ECO:0000313" key="2">
    <source>
        <dbReference type="EMBL" id="SCX95789.1"/>
    </source>
</evidence>
<gene>
    <name evidence="2" type="ORF">SAMN02910451_00907</name>
</gene>
<dbReference type="OrthoDB" id="2057977at2"/>
<sequence length="347" mass="39799">MTREERTQHAHDISNRYVPRISPDETETMKEIRNLPIQDIITIHSNACYAVEKGIFVGISKDTLKKKDTHAVRFIKAIDALKKIIIERLKSAERLWTVTDRITHSPFIDDGNRVWVFTEREYADECIGYFIKQFRTTFEVTEIPHGDLFKFFGVSAYMRGVQVFQVDIMAYSAISIKSEEIIPVPDFSKTPEINRPVMNPDFFRSVAKFQEERFYSADYDGKKEMLKKLEADIVKAFRGASFLVPVKGMDQIAKRIDAKGSVKKETQISIPCLSKGNGKNETNATPVFTDWDEFCKVYSQEEWGGWIWKASDLMGAPEDMIVVNSGTLGFEMSKGMIRKMLGRKKAI</sequence>
<name>A0A1G5BZX3_9FIRM</name>
<dbReference type="Proteomes" id="UP000183047">
    <property type="component" value="Unassembled WGS sequence"/>
</dbReference>
<dbReference type="Pfam" id="PF07179">
    <property type="entry name" value="SseB"/>
    <property type="match status" value="1"/>
</dbReference>
<evidence type="ECO:0000313" key="3">
    <source>
        <dbReference type="Proteomes" id="UP000183047"/>
    </source>
</evidence>
<keyword evidence="3" id="KW-1185">Reference proteome</keyword>
<evidence type="ECO:0000259" key="1">
    <source>
        <dbReference type="Pfam" id="PF07179"/>
    </source>
</evidence>
<accession>A0A1G5BZX3</accession>
<dbReference type="EMBL" id="FMUR01000005">
    <property type="protein sequence ID" value="SCX95789.1"/>
    <property type="molecule type" value="Genomic_DNA"/>
</dbReference>